<dbReference type="Proteomes" id="UP001058167">
    <property type="component" value="Unassembled WGS sequence"/>
</dbReference>
<evidence type="ECO:0000313" key="8">
    <source>
        <dbReference type="Proteomes" id="UP001058167"/>
    </source>
</evidence>
<evidence type="ECO:0000259" key="5">
    <source>
        <dbReference type="PROSITE" id="PS50931"/>
    </source>
</evidence>
<comment type="caution">
    <text evidence="7">The sequence shown here is derived from an EMBL/GenBank/DDBJ whole genome shotgun (WGS) entry which is preliminary data.</text>
</comment>
<dbReference type="EMBL" id="BRLF01000005">
    <property type="protein sequence ID" value="GKX47585.1"/>
    <property type="molecule type" value="Genomic_DNA"/>
</dbReference>
<dbReference type="InterPro" id="IPR036388">
    <property type="entry name" value="WH-like_DNA-bd_sf"/>
</dbReference>
<evidence type="ECO:0000313" key="6">
    <source>
        <dbReference type="EMBL" id="GKX47585.1"/>
    </source>
</evidence>
<dbReference type="InterPro" id="IPR036390">
    <property type="entry name" value="WH_DNA-bd_sf"/>
</dbReference>
<dbReference type="FunFam" id="3.40.190.290:FF:000012">
    <property type="entry name" value="Transcriptional regulator, LysR family"/>
    <property type="match status" value="1"/>
</dbReference>
<organism evidence="7 9">
    <name type="scientific">Pectobacterium carotovorum subsp. carotovorum</name>
    <name type="common">Erwinia carotovora subsp. carotovora</name>
    <dbReference type="NCBI Taxonomy" id="555"/>
    <lineage>
        <taxon>Bacteria</taxon>
        <taxon>Pseudomonadati</taxon>
        <taxon>Pseudomonadota</taxon>
        <taxon>Gammaproteobacteria</taxon>
        <taxon>Enterobacterales</taxon>
        <taxon>Pectobacteriaceae</taxon>
        <taxon>Pectobacterium</taxon>
    </lineage>
</organism>
<dbReference type="EMBL" id="BSRL01000005">
    <property type="protein sequence ID" value="GLV70029.1"/>
    <property type="molecule type" value="Genomic_DNA"/>
</dbReference>
<dbReference type="Gene3D" id="3.40.190.290">
    <property type="match status" value="1"/>
</dbReference>
<comment type="similarity">
    <text evidence="1">Belongs to the LysR transcriptional regulatory family.</text>
</comment>
<gene>
    <name evidence="7" type="ORF">Pcaca03_24730</name>
    <name evidence="6" type="ORF">SOASR016_23370</name>
</gene>
<name>A0AAI9L2R8_PECCC</name>
<protein>
    <submittedName>
        <fullName evidence="7">LysR family transcriptional regulator</fullName>
    </submittedName>
</protein>
<dbReference type="InterPro" id="IPR005119">
    <property type="entry name" value="LysR_subst-bd"/>
</dbReference>
<keyword evidence="2" id="KW-0805">Transcription regulation</keyword>
<dbReference type="SUPFAM" id="SSF53850">
    <property type="entry name" value="Periplasmic binding protein-like II"/>
    <property type="match status" value="1"/>
</dbReference>
<dbReference type="PANTHER" id="PTHR30537:SF1">
    <property type="entry name" value="HTH-TYPE TRANSCRIPTIONAL REGULATOR PGRR"/>
    <property type="match status" value="1"/>
</dbReference>
<evidence type="ECO:0000256" key="2">
    <source>
        <dbReference type="ARBA" id="ARBA00023015"/>
    </source>
</evidence>
<dbReference type="PANTHER" id="PTHR30537">
    <property type="entry name" value="HTH-TYPE TRANSCRIPTIONAL REGULATOR"/>
    <property type="match status" value="1"/>
</dbReference>
<dbReference type="CDD" id="cd08474">
    <property type="entry name" value="PBP2_CrgA_like_5"/>
    <property type="match status" value="1"/>
</dbReference>
<dbReference type="AlphaFoldDB" id="A0AAI9L2R8"/>
<dbReference type="InterPro" id="IPR000847">
    <property type="entry name" value="LysR_HTH_N"/>
</dbReference>
<dbReference type="FunFam" id="1.10.10.10:FF:000001">
    <property type="entry name" value="LysR family transcriptional regulator"/>
    <property type="match status" value="1"/>
</dbReference>
<evidence type="ECO:0000256" key="1">
    <source>
        <dbReference type="ARBA" id="ARBA00009437"/>
    </source>
</evidence>
<dbReference type="Proteomes" id="UP001165145">
    <property type="component" value="Unassembled WGS sequence"/>
</dbReference>
<keyword evidence="3" id="KW-0238">DNA-binding</keyword>
<dbReference type="InterPro" id="IPR058163">
    <property type="entry name" value="LysR-type_TF_proteobact-type"/>
</dbReference>
<feature type="domain" description="HTH lysR-type" evidence="5">
    <location>
        <begin position="12"/>
        <end position="69"/>
    </location>
</feature>
<reference evidence="6" key="1">
    <citation type="submission" date="2022-06" db="EMBL/GenBank/DDBJ databases">
        <title>Draft genome sequences of Pectobacterium carotovorum subsp. carotovorum str. NBRC12380.</title>
        <authorList>
            <person name="Wakabayashi Y."/>
            <person name="Kojima K."/>
        </authorList>
    </citation>
    <scope>NUCLEOTIDE SEQUENCE</scope>
    <source>
        <strain evidence="6">NBRC 12380</strain>
    </source>
</reference>
<evidence type="ECO:0000313" key="7">
    <source>
        <dbReference type="EMBL" id="GLV70029.1"/>
    </source>
</evidence>
<dbReference type="Pfam" id="PF03466">
    <property type="entry name" value="LysR_substrate"/>
    <property type="match status" value="1"/>
</dbReference>
<keyword evidence="8" id="KW-1185">Reference proteome</keyword>
<dbReference type="Gene3D" id="1.10.10.10">
    <property type="entry name" value="Winged helix-like DNA-binding domain superfamily/Winged helix DNA-binding domain"/>
    <property type="match status" value="1"/>
</dbReference>
<accession>A0AAI9L2R8</accession>
<dbReference type="PRINTS" id="PR00039">
    <property type="entry name" value="HTHLYSR"/>
</dbReference>
<evidence type="ECO:0000256" key="4">
    <source>
        <dbReference type="ARBA" id="ARBA00023163"/>
    </source>
</evidence>
<dbReference type="Pfam" id="PF00126">
    <property type="entry name" value="HTH_1"/>
    <property type="match status" value="1"/>
</dbReference>
<sequence>MHHSSDTLMLKENFNDLISFLVVARERSFTKAAAKLGLSQSALSHSIRGLEERLGVRLLTRTTRSVAPTEAGEKLAHSLGPHFADIESELIALGDMRERPAGNIRITAGEHAVDSVLWPVLKPFLANYPDINVEITMDNALADIVLGRFDAGIRLGEQVEKDMIAVRVAPEMSMAVVGSPNYFARNPAPATPQDLQHHRCINMRLPTMGGIYAWEFEKNGREIKVRVEGQLTMNSLRQRIDAALIGLGLAYVPEDAVRDDIASGRLTRVLTEWCSPFPGYYLYYPSRKQHTTAFSLFVEALRYPR</sequence>
<evidence type="ECO:0000256" key="3">
    <source>
        <dbReference type="ARBA" id="ARBA00023125"/>
    </source>
</evidence>
<dbReference type="GO" id="GO:0006351">
    <property type="term" value="P:DNA-templated transcription"/>
    <property type="evidence" value="ECO:0007669"/>
    <property type="project" value="TreeGrafter"/>
</dbReference>
<reference evidence="7" key="2">
    <citation type="submission" date="2023-02" db="EMBL/GenBank/DDBJ databases">
        <title>Pectobacterium carotovorum subsp. carotovorum NBRC 12380.</title>
        <authorList>
            <person name="Ichikawa N."/>
            <person name="Sato H."/>
            <person name="Tonouchi N."/>
        </authorList>
    </citation>
    <scope>NUCLEOTIDE SEQUENCE</scope>
    <source>
        <strain evidence="7">NBRC 12380</strain>
    </source>
</reference>
<keyword evidence="4" id="KW-0804">Transcription</keyword>
<evidence type="ECO:0000313" key="9">
    <source>
        <dbReference type="Proteomes" id="UP001165145"/>
    </source>
</evidence>
<proteinExistence type="inferred from homology"/>
<dbReference type="GO" id="GO:0003700">
    <property type="term" value="F:DNA-binding transcription factor activity"/>
    <property type="evidence" value="ECO:0007669"/>
    <property type="project" value="InterPro"/>
</dbReference>
<dbReference type="GO" id="GO:0043565">
    <property type="term" value="F:sequence-specific DNA binding"/>
    <property type="evidence" value="ECO:0007669"/>
    <property type="project" value="TreeGrafter"/>
</dbReference>
<dbReference type="SUPFAM" id="SSF46785">
    <property type="entry name" value="Winged helix' DNA-binding domain"/>
    <property type="match status" value="1"/>
</dbReference>
<dbReference type="PROSITE" id="PS50931">
    <property type="entry name" value="HTH_LYSR"/>
    <property type="match status" value="1"/>
</dbReference>